<dbReference type="Proteomes" id="UP001054945">
    <property type="component" value="Unassembled WGS sequence"/>
</dbReference>
<proteinExistence type="predicted"/>
<protein>
    <submittedName>
        <fullName evidence="1">Uncharacterized protein</fullName>
    </submittedName>
</protein>
<gene>
    <name evidence="1" type="ORF">CEXT_658371</name>
</gene>
<dbReference type="AlphaFoldDB" id="A0AAV4R3C8"/>
<dbReference type="EMBL" id="BPLR01007200">
    <property type="protein sequence ID" value="GIY15126.1"/>
    <property type="molecule type" value="Genomic_DNA"/>
</dbReference>
<evidence type="ECO:0000313" key="1">
    <source>
        <dbReference type="EMBL" id="GIY15126.1"/>
    </source>
</evidence>
<evidence type="ECO:0000313" key="2">
    <source>
        <dbReference type="Proteomes" id="UP001054945"/>
    </source>
</evidence>
<organism evidence="1 2">
    <name type="scientific">Caerostris extrusa</name>
    <name type="common">Bark spider</name>
    <name type="synonym">Caerostris bankana</name>
    <dbReference type="NCBI Taxonomy" id="172846"/>
    <lineage>
        <taxon>Eukaryota</taxon>
        <taxon>Metazoa</taxon>
        <taxon>Ecdysozoa</taxon>
        <taxon>Arthropoda</taxon>
        <taxon>Chelicerata</taxon>
        <taxon>Arachnida</taxon>
        <taxon>Araneae</taxon>
        <taxon>Araneomorphae</taxon>
        <taxon>Entelegynae</taxon>
        <taxon>Araneoidea</taxon>
        <taxon>Araneidae</taxon>
        <taxon>Caerostris</taxon>
    </lineage>
</organism>
<reference evidence="1 2" key="1">
    <citation type="submission" date="2021-06" db="EMBL/GenBank/DDBJ databases">
        <title>Caerostris extrusa draft genome.</title>
        <authorList>
            <person name="Kono N."/>
            <person name="Arakawa K."/>
        </authorList>
    </citation>
    <scope>NUCLEOTIDE SEQUENCE [LARGE SCALE GENOMIC DNA]</scope>
</reference>
<name>A0AAV4R3C8_CAEEX</name>
<accession>A0AAV4R3C8</accession>
<sequence>MIQTSNYTSPPSGMRESCLVNQENNNKEELLLSGDQYYGALYKYHACRSFIQKPLIAGYSLVKLMYGWLVGVRVHIKLPRLISGYILSDYSWLCQKLLQVVLGPHRQLQMVQQRG</sequence>
<comment type="caution">
    <text evidence="1">The sequence shown here is derived from an EMBL/GenBank/DDBJ whole genome shotgun (WGS) entry which is preliminary data.</text>
</comment>
<keyword evidence="2" id="KW-1185">Reference proteome</keyword>